<feature type="region of interest" description="Disordered" evidence="1">
    <location>
        <begin position="1"/>
        <end position="78"/>
    </location>
</feature>
<protein>
    <submittedName>
        <fullName evidence="2">Uncharacterized protein</fullName>
    </submittedName>
</protein>
<evidence type="ECO:0000256" key="1">
    <source>
        <dbReference type="SAM" id="MobiDB-lite"/>
    </source>
</evidence>
<proteinExistence type="predicted"/>
<comment type="caution">
    <text evidence="2">The sequence shown here is derived from an EMBL/GenBank/DDBJ whole genome shotgun (WGS) entry which is preliminary data.</text>
</comment>
<dbReference type="EMBL" id="BKCJ011883879">
    <property type="protein sequence ID" value="GFD60880.1"/>
    <property type="molecule type" value="Genomic_DNA"/>
</dbReference>
<dbReference type="AlphaFoldDB" id="A0A699XRB3"/>
<reference evidence="2" key="1">
    <citation type="journal article" date="2019" name="Sci. Rep.">
        <title>Draft genome of Tanacetum cinerariifolium, the natural source of mosquito coil.</title>
        <authorList>
            <person name="Yamashiro T."/>
            <person name="Shiraishi A."/>
            <person name="Satake H."/>
            <person name="Nakayama K."/>
        </authorList>
    </citation>
    <scope>NUCLEOTIDE SEQUENCE</scope>
</reference>
<evidence type="ECO:0000313" key="2">
    <source>
        <dbReference type="EMBL" id="GFD60880.1"/>
    </source>
</evidence>
<organism evidence="2">
    <name type="scientific">Tanacetum cinerariifolium</name>
    <name type="common">Dalmatian daisy</name>
    <name type="synonym">Chrysanthemum cinerariifolium</name>
    <dbReference type="NCBI Taxonomy" id="118510"/>
    <lineage>
        <taxon>Eukaryota</taxon>
        <taxon>Viridiplantae</taxon>
        <taxon>Streptophyta</taxon>
        <taxon>Embryophyta</taxon>
        <taxon>Tracheophyta</taxon>
        <taxon>Spermatophyta</taxon>
        <taxon>Magnoliopsida</taxon>
        <taxon>eudicotyledons</taxon>
        <taxon>Gunneridae</taxon>
        <taxon>Pentapetalae</taxon>
        <taxon>asterids</taxon>
        <taxon>campanulids</taxon>
        <taxon>Asterales</taxon>
        <taxon>Asteraceae</taxon>
        <taxon>Asteroideae</taxon>
        <taxon>Anthemideae</taxon>
        <taxon>Anthemidinae</taxon>
        <taxon>Tanacetum</taxon>
    </lineage>
</organism>
<accession>A0A699XRB3</accession>
<feature type="compositionally biased region" description="Polar residues" evidence="1">
    <location>
        <begin position="25"/>
        <end position="59"/>
    </location>
</feature>
<feature type="non-terminal residue" evidence="2">
    <location>
        <position position="78"/>
    </location>
</feature>
<gene>
    <name evidence="2" type="ORF">Tci_932849</name>
</gene>
<sequence>MMRIKMKNPLLDQTGGPREDEQEKSQSQPVLQKSTEWSKSHQKTTSESSPAEDPMQTTQDLEEPAHLEFETGAANDQP</sequence>
<name>A0A699XRB3_TANCI</name>